<sequence length="82" mass="9084">MFPLAVNFWLVKSNCTESIYERIDISGCRSLISIHYGTKVLFLSSANVAPGIPLPAKQNGDLMTGVLNRLFYCQSVKSPTLF</sequence>
<name>A0A1G5QEX2_PHOLU</name>
<accession>A0A1G5QEX2</accession>
<dbReference type="Proteomes" id="UP000183223">
    <property type="component" value="Unassembled WGS sequence"/>
</dbReference>
<organism evidence="1 2">
    <name type="scientific">Photorhabdus luminescens</name>
    <name type="common">Xenorhabdus luminescens</name>
    <dbReference type="NCBI Taxonomy" id="29488"/>
    <lineage>
        <taxon>Bacteria</taxon>
        <taxon>Pseudomonadati</taxon>
        <taxon>Pseudomonadota</taxon>
        <taxon>Gammaproteobacteria</taxon>
        <taxon>Enterobacterales</taxon>
        <taxon>Morganellaceae</taxon>
        <taxon>Photorhabdus</taxon>
    </lineage>
</organism>
<dbReference type="AlphaFoldDB" id="A0A1G5QEX2"/>
<evidence type="ECO:0000313" key="2">
    <source>
        <dbReference type="Proteomes" id="UP000183223"/>
    </source>
</evidence>
<protein>
    <submittedName>
        <fullName evidence="1">Uncharacterized protein</fullName>
    </submittedName>
</protein>
<proteinExistence type="predicted"/>
<evidence type="ECO:0000313" key="1">
    <source>
        <dbReference type="EMBL" id="SCZ60060.1"/>
    </source>
</evidence>
<dbReference type="EMBL" id="FMWJ01000005">
    <property type="protein sequence ID" value="SCZ60060.1"/>
    <property type="molecule type" value="Genomic_DNA"/>
</dbReference>
<gene>
    <name evidence="1" type="ORF">SAMN02982990_01529</name>
</gene>
<keyword evidence="2" id="KW-1185">Reference proteome</keyword>
<reference evidence="2" key="1">
    <citation type="submission" date="2016-10" db="EMBL/GenBank/DDBJ databases">
        <authorList>
            <person name="Varghese N."/>
            <person name="Submissions S."/>
        </authorList>
    </citation>
    <scope>NUCLEOTIDE SEQUENCE [LARGE SCALE GENOMIC DNA]</scope>
    <source>
        <strain evidence="2">ATCC 29999</strain>
    </source>
</reference>